<reference evidence="3" key="1">
    <citation type="journal article" date="2019" name="Int. J. Syst. Evol. Microbiol.">
        <title>The Global Catalogue of Microorganisms (GCM) 10K type strain sequencing project: providing services to taxonomists for standard genome sequencing and annotation.</title>
        <authorList>
            <consortium name="The Broad Institute Genomics Platform"/>
            <consortium name="The Broad Institute Genome Sequencing Center for Infectious Disease"/>
            <person name="Wu L."/>
            <person name="Ma J."/>
        </authorList>
    </citation>
    <scope>NUCLEOTIDE SEQUENCE [LARGE SCALE GENOMIC DNA]</scope>
    <source>
        <strain evidence="3">JCM 4253</strain>
    </source>
</reference>
<evidence type="ECO:0000313" key="2">
    <source>
        <dbReference type="EMBL" id="GHG42555.1"/>
    </source>
</evidence>
<keyword evidence="3" id="KW-1185">Reference proteome</keyword>
<dbReference type="AlphaFoldDB" id="A0A919C3H0"/>
<dbReference type="InterPro" id="IPR036365">
    <property type="entry name" value="PGBD-like_sf"/>
</dbReference>
<accession>A0A919C3H0</accession>
<comment type="caution">
    <text evidence="2">The sequence shown here is derived from an EMBL/GenBank/DDBJ whole genome shotgun (WGS) entry which is preliminary data.</text>
</comment>
<name>A0A919C3H0_9ACTN</name>
<feature type="domain" description="Peptidoglycan binding-like" evidence="1">
    <location>
        <begin position="113"/>
        <end position="147"/>
    </location>
</feature>
<dbReference type="Proteomes" id="UP000619355">
    <property type="component" value="Unassembled WGS sequence"/>
</dbReference>
<evidence type="ECO:0000313" key="3">
    <source>
        <dbReference type="Proteomes" id="UP000619355"/>
    </source>
</evidence>
<dbReference type="Pfam" id="PF01471">
    <property type="entry name" value="PG_binding_1"/>
    <property type="match status" value="1"/>
</dbReference>
<dbReference type="Gene3D" id="1.10.101.10">
    <property type="entry name" value="PGBD-like superfamily/PGBD"/>
    <property type="match status" value="1"/>
</dbReference>
<organism evidence="2 3">
    <name type="scientific">Streptomyces capoamus</name>
    <dbReference type="NCBI Taxonomy" id="68183"/>
    <lineage>
        <taxon>Bacteria</taxon>
        <taxon>Bacillati</taxon>
        <taxon>Actinomycetota</taxon>
        <taxon>Actinomycetes</taxon>
        <taxon>Kitasatosporales</taxon>
        <taxon>Streptomycetaceae</taxon>
        <taxon>Streptomyces</taxon>
    </lineage>
</organism>
<proteinExistence type="predicted"/>
<sequence>MSGVRLPTPDNDIGLERVRWPARNPAREAAGFRCHRPPFPSDERTEEQMSTRKTAARVGLLAAALTVVTSGLSMTANASPAAATLQYGSHGWGVKCVQQGVNDWAARTGHGRPLTRDGSFGSGTRTWVKKFQTASGLGADGVVGKQTGNSVLANLQGDSTWRHDCYYYVPSTHG</sequence>
<gene>
    <name evidence="2" type="ORF">GCM10018980_18420</name>
</gene>
<dbReference type="InterPro" id="IPR002477">
    <property type="entry name" value="Peptidoglycan-bd-like"/>
</dbReference>
<dbReference type="EMBL" id="BNBF01000004">
    <property type="protein sequence ID" value="GHG42555.1"/>
    <property type="molecule type" value="Genomic_DNA"/>
</dbReference>
<dbReference type="SUPFAM" id="SSF47090">
    <property type="entry name" value="PGBD-like"/>
    <property type="match status" value="1"/>
</dbReference>
<dbReference type="InterPro" id="IPR036366">
    <property type="entry name" value="PGBDSf"/>
</dbReference>
<evidence type="ECO:0000259" key="1">
    <source>
        <dbReference type="Pfam" id="PF01471"/>
    </source>
</evidence>
<protein>
    <recommendedName>
        <fullName evidence="1">Peptidoglycan binding-like domain-containing protein</fullName>
    </recommendedName>
</protein>